<dbReference type="AlphaFoldDB" id="A0A4V1ATP3"/>
<organism evidence="5 8">
    <name type="scientific">Pseudoduganella plicata</name>
    <dbReference type="NCBI Taxonomy" id="321984"/>
    <lineage>
        <taxon>Bacteria</taxon>
        <taxon>Pseudomonadati</taxon>
        <taxon>Pseudomonadota</taxon>
        <taxon>Betaproteobacteria</taxon>
        <taxon>Burkholderiales</taxon>
        <taxon>Oxalobacteraceae</taxon>
        <taxon>Telluria group</taxon>
        <taxon>Pseudoduganella</taxon>
    </lineage>
</organism>
<dbReference type="PRINTS" id="PR00038">
    <property type="entry name" value="HTHLUXR"/>
</dbReference>
<dbReference type="OrthoDB" id="6120865at2"/>
<dbReference type="SMART" id="SM00421">
    <property type="entry name" value="HTH_LUXR"/>
    <property type="match status" value="1"/>
</dbReference>
<dbReference type="PANTHER" id="PTHR44688">
    <property type="entry name" value="DNA-BINDING TRANSCRIPTIONAL ACTIVATOR DEVR_DOSR"/>
    <property type="match status" value="1"/>
</dbReference>
<evidence type="ECO:0000313" key="7">
    <source>
        <dbReference type="Proteomes" id="UP000294359"/>
    </source>
</evidence>
<keyword evidence="7" id="KW-1185">Reference proteome</keyword>
<reference evidence="6 7" key="2">
    <citation type="submission" date="2019-03" db="EMBL/GenBank/DDBJ databases">
        <title>Draft Genome Sequences of Six Type Strains of the Genus Massilia.</title>
        <authorList>
            <person name="Miess H."/>
            <person name="Frediansyhah A."/>
            <person name="Gross H."/>
        </authorList>
    </citation>
    <scope>NUCLEOTIDE SEQUENCE [LARGE SCALE GENOMIC DNA]</scope>
    <source>
        <strain evidence="6 7">DSM 17505</strain>
    </source>
</reference>
<dbReference type="PROSITE" id="PS50043">
    <property type="entry name" value="HTH_LUXR_2"/>
    <property type="match status" value="1"/>
</dbReference>
<dbReference type="Proteomes" id="UP000294359">
    <property type="component" value="Chromosome"/>
</dbReference>
<dbReference type="Pfam" id="PF00196">
    <property type="entry name" value="GerE"/>
    <property type="match status" value="1"/>
</dbReference>
<evidence type="ECO:0000313" key="5">
    <source>
        <dbReference type="EMBL" id="GGY75750.1"/>
    </source>
</evidence>
<dbReference type="PROSITE" id="PS00622">
    <property type="entry name" value="HTH_LUXR_1"/>
    <property type="match status" value="1"/>
</dbReference>
<dbReference type="Proteomes" id="UP000619512">
    <property type="component" value="Unassembled WGS sequence"/>
</dbReference>
<dbReference type="EMBL" id="BMWW01000001">
    <property type="protein sequence ID" value="GGY75750.1"/>
    <property type="molecule type" value="Genomic_DNA"/>
</dbReference>
<evidence type="ECO:0000256" key="1">
    <source>
        <dbReference type="ARBA" id="ARBA00023015"/>
    </source>
</evidence>
<evidence type="ECO:0000256" key="3">
    <source>
        <dbReference type="ARBA" id="ARBA00023163"/>
    </source>
</evidence>
<feature type="domain" description="HTH luxR-type" evidence="4">
    <location>
        <begin position="179"/>
        <end position="244"/>
    </location>
</feature>
<dbReference type="GO" id="GO:0003677">
    <property type="term" value="F:DNA binding"/>
    <property type="evidence" value="ECO:0007669"/>
    <property type="project" value="UniProtKB-KW"/>
</dbReference>
<gene>
    <name evidence="6" type="ORF">E1742_09495</name>
    <name evidence="5" type="ORF">GCM10007388_05380</name>
</gene>
<dbReference type="SUPFAM" id="SSF46894">
    <property type="entry name" value="C-terminal effector domain of the bipartite response regulators"/>
    <property type="match status" value="1"/>
</dbReference>
<evidence type="ECO:0000313" key="8">
    <source>
        <dbReference type="Proteomes" id="UP000619512"/>
    </source>
</evidence>
<dbReference type="InterPro" id="IPR000792">
    <property type="entry name" value="Tscrpt_reg_LuxR_C"/>
</dbReference>
<dbReference type="EMBL" id="CP038026">
    <property type="protein sequence ID" value="QBQ36368.1"/>
    <property type="molecule type" value="Genomic_DNA"/>
</dbReference>
<evidence type="ECO:0000313" key="6">
    <source>
        <dbReference type="EMBL" id="QBQ36368.1"/>
    </source>
</evidence>
<keyword evidence="2" id="KW-0238">DNA-binding</keyword>
<keyword evidence="1" id="KW-0805">Transcription regulation</keyword>
<evidence type="ECO:0000259" key="4">
    <source>
        <dbReference type="PROSITE" id="PS50043"/>
    </source>
</evidence>
<dbReference type="InterPro" id="IPR036388">
    <property type="entry name" value="WH-like_DNA-bd_sf"/>
</dbReference>
<dbReference type="PANTHER" id="PTHR44688:SF16">
    <property type="entry name" value="DNA-BINDING TRANSCRIPTIONAL ACTIVATOR DEVR_DOSR"/>
    <property type="match status" value="1"/>
</dbReference>
<reference evidence="5" key="3">
    <citation type="submission" date="2022-12" db="EMBL/GenBank/DDBJ databases">
        <authorList>
            <person name="Sun Q."/>
            <person name="Kim S."/>
        </authorList>
    </citation>
    <scope>NUCLEOTIDE SEQUENCE</scope>
    <source>
        <strain evidence="5">KCTC 12344</strain>
    </source>
</reference>
<dbReference type="InterPro" id="IPR016032">
    <property type="entry name" value="Sig_transdc_resp-reg_C-effctor"/>
</dbReference>
<name>A0A4V1ATP3_9BURK</name>
<protein>
    <recommendedName>
        <fullName evidence="4">HTH luxR-type domain-containing protein</fullName>
    </recommendedName>
</protein>
<evidence type="ECO:0000256" key="2">
    <source>
        <dbReference type="ARBA" id="ARBA00023125"/>
    </source>
</evidence>
<accession>A0A4V1ATP3</accession>
<dbReference type="Gene3D" id="1.10.10.10">
    <property type="entry name" value="Winged helix-like DNA-binding domain superfamily/Winged helix DNA-binding domain"/>
    <property type="match status" value="1"/>
</dbReference>
<keyword evidence="3" id="KW-0804">Transcription</keyword>
<dbReference type="GO" id="GO:0006355">
    <property type="term" value="P:regulation of DNA-templated transcription"/>
    <property type="evidence" value="ECO:0007669"/>
    <property type="project" value="InterPro"/>
</dbReference>
<dbReference type="CDD" id="cd06170">
    <property type="entry name" value="LuxR_C_like"/>
    <property type="match status" value="1"/>
</dbReference>
<reference evidence="5" key="1">
    <citation type="journal article" date="2014" name="Int. J. Syst. Evol. Microbiol.">
        <title>Complete genome sequence of Corynebacterium casei LMG S-19264T (=DSM 44701T), isolated from a smear-ripened cheese.</title>
        <authorList>
            <consortium name="US DOE Joint Genome Institute (JGI-PGF)"/>
            <person name="Walter F."/>
            <person name="Albersmeier A."/>
            <person name="Kalinowski J."/>
            <person name="Ruckert C."/>
        </authorList>
    </citation>
    <scope>NUCLEOTIDE SEQUENCE</scope>
    <source>
        <strain evidence="5">KCTC 12344</strain>
    </source>
</reference>
<sequence>MVPHIRPRDDPMQLEVFEAAMSGDDDMFFATALAWLQRDIDFDGLLWGTRTAGRTDAVLRVHGRPAAMAHEHGRIAASDPVTLRAMAAPDEVHALATGIVCAADAQALAFWHGYDTRQLMILAKPDHADEALGIIGVLRASDEPFPADQRRAMRRTAQAILLAQQLREAKATRMAAPPQPAPGAALTEREMAVAQAYADGRSVKEVARLMGVSVSTVQCHLARVYRKLDVHSKIALRKILGDRRARPRVA</sequence>
<proteinExistence type="predicted"/>